<keyword evidence="4 7" id="KW-0862">Zinc</keyword>
<evidence type="ECO:0000313" key="10">
    <source>
        <dbReference type="EMBL" id="RUO38034.1"/>
    </source>
</evidence>
<dbReference type="GO" id="GO:0006424">
    <property type="term" value="P:glutamyl-tRNA aminoacylation"/>
    <property type="evidence" value="ECO:0007669"/>
    <property type="project" value="InterPro"/>
</dbReference>
<comment type="similarity">
    <text evidence="7">Belongs to the class-I aminoacyl-tRNA synthetase family. GluQ subfamily.</text>
</comment>
<keyword evidence="1 7" id="KW-0436">Ligase</keyword>
<dbReference type="HAMAP" id="MF_01428">
    <property type="entry name" value="Glu_Q_tRNA_synth"/>
    <property type="match status" value="1"/>
</dbReference>
<feature type="binding site" evidence="7">
    <location>
        <position position="104"/>
    </location>
    <ligand>
        <name>Zn(2+)</name>
        <dbReference type="ChEBI" id="CHEBI:29105"/>
    </ligand>
</feature>
<dbReference type="Proteomes" id="UP000287766">
    <property type="component" value="Unassembled WGS sequence"/>
</dbReference>
<dbReference type="EMBL" id="PIPR01000005">
    <property type="protein sequence ID" value="RUO38034.1"/>
    <property type="molecule type" value="Genomic_DNA"/>
</dbReference>
<keyword evidence="5 7" id="KW-0067">ATP-binding</keyword>
<feature type="binding site" evidence="7">
    <location>
        <position position="194"/>
    </location>
    <ligand>
        <name>L-glutamate</name>
        <dbReference type="ChEBI" id="CHEBI:29985"/>
    </ligand>
</feature>
<evidence type="ECO:0000256" key="3">
    <source>
        <dbReference type="ARBA" id="ARBA00022741"/>
    </source>
</evidence>
<feature type="binding site" evidence="7">
    <location>
        <position position="176"/>
    </location>
    <ligand>
        <name>L-glutamate</name>
        <dbReference type="ChEBI" id="CHEBI:29985"/>
    </ligand>
</feature>
<keyword evidence="6 7" id="KW-0030">Aminoacyl-tRNA synthetase</keyword>
<feature type="binding site" evidence="7">
    <location>
        <position position="102"/>
    </location>
    <ligand>
        <name>Zn(2+)</name>
        <dbReference type="ChEBI" id="CHEBI:29105"/>
    </ligand>
</feature>
<dbReference type="EC" id="6.1.1.-" evidence="7"/>
<feature type="binding site" evidence="7">
    <location>
        <position position="116"/>
    </location>
    <ligand>
        <name>Zn(2+)</name>
        <dbReference type="ChEBI" id="CHEBI:29105"/>
    </ligand>
</feature>
<comment type="cofactor">
    <cofactor evidence="7">
        <name>Zn(2+)</name>
        <dbReference type="ChEBI" id="CHEBI:29105"/>
    </cofactor>
    <text evidence="7">Binds 1 zinc ion per subunit.</text>
</comment>
<feature type="binding site" evidence="7">
    <location>
        <position position="235"/>
    </location>
    <ligand>
        <name>ATP</name>
        <dbReference type="ChEBI" id="CHEBI:30616"/>
    </ligand>
</feature>
<dbReference type="GO" id="GO:0005829">
    <property type="term" value="C:cytosol"/>
    <property type="evidence" value="ECO:0007669"/>
    <property type="project" value="TreeGrafter"/>
</dbReference>
<dbReference type="InterPro" id="IPR022380">
    <property type="entry name" value="Glu-Q_tRNA(Asp)_Synthase"/>
</dbReference>
<keyword evidence="3 7" id="KW-0547">Nucleotide-binding</keyword>
<feature type="short sequence motif" description="'HIGH' region" evidence="7">
    <location>
        <begin position="13"/>
        <end position="23"/>
    </location>
</feature>
<feature type="domain" description="Glutamyl/glutaminyl-tRNA synthetase class Ib catalytic" evidence="9">
    <location>
        <begin position="10"/>
        <end position="241"/>
    </location>
</feature>
<dbReference type="AlphaFoldDB" id="A0A7Z6ZRK7"/>
<comment type="caution">
    <text evidence="10">The sequence shown here is derived from an EMBL/GenBank/DDBJ whole genome shotgun (WGS) entry which is preliminary data.</text>
</comment>
<evidence type="ECO:0000259" key="9">
    <source>
        <dbReference type="Pfam" id="PF00749"/>
    </source>
</evidence>
<dbReference type="PANTHER" id="PTHR43311:SF1">
    <property type="entry name" value="GLUTAMYL-Q TRNA(ASP) SYNTHETASE"/>
    <property type="match status" value="1"/>
</dbReference>
<organism evidence="10 11">
    <name type="scientific">Pseudidiomarina aestuarii</name>
    <dbReference type="NCBI Taxonomy" id="624146"/>
    <lineage>
        <taxon>Bacteria</taxon>
        <taxon>Pseudomonadati</taxon>
        <taxon>Pseudomonadota</taxon>
        <taxon>Gammaproteobacteria</taxon>
        <taxon>Alteromonadales</taxon>
        <taxon>Idiomarinaceae</taxon>
        <taxon>Pseudidiomarina</taxon>
    </lineage>
</organism>
<dbReference type="GO" id="GO:0004818">
    <property type="term" value="F:glutamate-tRNA ligase activity"/>
    <property type="evidence" value="ECO:0007669"/>
    <property type="project" value="TreeGrafter"/>
</dbReference>
<evidence type="ECO:0000256" key="4">
    <source>
        <dbReference type="ARBA" id="ARBA00022833"/>
    </source>
</evidence>
<evidence type="ECO:0000256" key="7">
    <source>
        <dbReference type="HAMAP-Rule" id="MF_01428"/>
    </source>
</evidence>
<dbReference type="GO" id="GO:0006400">
    <property type="term" value="P:tRNA modification"/>
    <property type="evidence" value="ECO:0007669"/>
    <property type="project" value="InterPro"/>
</dbReference>
<feature type="binding site" evidence="7">
    <location>
        <begin position="10"/>
        <end position="14"/>
    </location>
    <ligand>
        <name>L-glutamate</name>
        <dbReference type="ChEBI" id="CHEBI:29985"/>
    </ligand>
</feature>
<dbReference type="NCBIfam" id="TIGR03838">
    <property type="entry name" value="queuosine_YadB"/>
    <property type="match status" value="1"/>
</dbReference>
<dbReference type="PRINTS" id="PR00987">
    <property type="entry name" value="TRNASYNTHGLU"/>
</dbReference>
<dbReference type="GO" id="GO:0005524">
    <property type="term" value="F:ATP binding"/>
    <property type="evidence" value="ECO:0007669"/>
    <property type="project" value="UniProtKB-KW"/>
</dbReference>
<sequence>MAARYQYCGRFAPTPSGPLHFGSLVAALASYLDAKAQQGRWLVRIEDIDTPRAVAGADQQILEQLDQHGLHWDGEVLYQSQRHDRYHSALEQLTQQQLTYRCICTRREIKARGPFYTGICRAHDYTQEQAPRAAIRFKNDSPQLSFHDRIAGSVTIEPDFGREDFVLFRRDGLFTYQLAVVVDDIEQEVTDIVRGADLLTASSWQLALWNTLAGRQPVFAHVPVAVDSKGRKLSKQNHAPALQSNQCLAQLQQAAEFLGLGRLEATTKERFIEQAIRAWQTKYLP</sequence>
<dbReference type="PANTHER" id="PTHR43311">
    <property type="entry name" value="GLUTAMATE--TRNA LIGASE"/>
    <property type="match status" value="1"/>
</dbReference>
<feature type="binding site" evidence="7">
    <location>
        <position position="120"/>
    </location>
    <ligand>
        <name>Zn(2+)</name>
        <dbReference type="ChEBI" id="CHEBI:29105"/>
    </ligand>
</feature>
<dbReference type="RefSeq" id="WP_169931645.1">
    <property type="nucleotide sequence ID" value="NZ_PIPR01000005.1"/>
</dbReference>
<keyword evidence="2 7" id="KW-0479">Metal-binding</keyword>
<protein>
    <recommendedName>
        <fullName evidence="7">Glutamyl-Q tRNA(Asp) synthetase</fullName>
        <shortName evidence="7">Glu-Q-RSs</shortName>
        <ecNumber evidence="7">6.1.1.-</ecNumber>
    </recommendedName>
</protein>
<dbReference type="FunFam" id="3.40.50.620:FF:000093">
    <property type="entry name" value="Glutamyl-Q tRNA(Asp) synthetase"/>
    <property type="match status" value="1"/>
</dbReference>
<feature type="binding site" evidence="7">
    <location>
        <position position="46"/>
    </location>
    <ligand>
        <name>L-glutamate</name>
        <dbReference type="ChEBI" id="CHEBI:29985"/>
    </ligand>
</feature>
<dbReference type="SUPFAM" id="SSF52374">
    <property type="entry name" value="Nucleotidylyl transferase"/>
    <property type="match status" value="1"/>
</dbReference>
<evidence type="ECO:0000256" key="2">
    <source>
        <dbReference type="ARBA" id="ARBA00022723"/>
    </source>
</evidence>
<proteinExistence type="inferred from homology"/>
<dbReference type="InterPro" id="IPR049940">
    <property type="entry name" value="GluQ/Sye"/>
</dbReference>
<dbReference type="Gene3D" id="3.40.50.620">
    <property type="entry name" value="HUPs"/>
    <property type="match status" value="1"/>
</dbReference>
<dbReference type="InterPro" id="IPR020058">
    <property type="entry name" value="Glu/Gln-tRNA-synth_Ib_cat-dom"/>
</dbReference>
<evidence type="ECO:0000256" key="1">
    <source>
        <dbReference type="ARBA" id="ARBA00022598"/>
    </source>
</evidence>
<gene>
    <name evidence="7" type="primary">gluQ</name>
    <name evidence="10" type="ORF">CWE22_11490</name>
</gene>
<dbReference type="NCBIfam" id="NF004314">
    <property type="entry name" value="PRK05710.1-3"/>
    <property type="match status" value="1"/>
</dbReference>
<evidence type="ECO:0000256" key="8">
    <source>
        <dbReference type="RuleBase" id="RU363037"/>
    </source>
</evidence>
<dbReference type="InterPro" id="IPR000924">
    <property type="entry name" value="Glu/Gln-tRNA-synth"/>
</dbReference>
<reference evidence="11" key="1">
    <citation type="journal article" date="2018" name="Front. Microbiol.">
        <title>Genome-Based Analysis Reveals the Taxonomy and Diversity of the Family Idiomarinaceae.</title>
        <authorList>
            <person name="Liu Y."/>
            <person name="Lai Q."/>
            <person name="Shao Z."/>
        </authorList>
    </citation>
    <scope>NUCLEOTIDE SEQUENCE [LARGE SCALE GENOMIC DNA]</scope>
    <source>
        <strain evidence="11">KYW314</strain>
    </source>
</reference>
<dbReference type="GO" id="GO:0008270">
    <property type="term" value="F:zinc ion binding"/>
    <property type="evidence" value="ECO:0007669"/>
    <property type="project" value="UniProtKB-UniRule"/>
</dbReference>
<keyword evidence="8" id="KW-0648">Protein biosynthesis</keyword>
<evidence type="ECO:0000256" key="6">
    <source>
        <dbReference type="ARBA" id="ARBA00023146"/>
    </source>
</evidence>
<evidence type="ECO:0000256" key="5">
    <source>
        <dbReference type="ARBA" id="ARBA00022840"/>
    </source>
</evidence>
<keyword evidence="11" id="KW-1185">Reference proteome</keyword>
<dbReference type="InterPro" id="IPR014729">
    <property type="entry name" value="Rossmann-like_a/b/a_fold"/>
</dbReference>
<dbReference type="Pfam" id="PF00749">
    <property type="entry name" value="tRNA-synt_1c"/>
    <property type="match status" value="1"/>
</dbReference>
<feature type="short sequence motif" description="'KMSKS' region" evidence="7">
    <location>
        <begin position="232"/>
        <end position="236"/>
    </location>
</feature>
<evidence type="ECO:0000313" key="11">
    <source>
        <dbReference type="Proteomes" id="UP000287766"/>
    </source>
</evidence>
<accession>A0A7Z6ZRK7</accession>
<comment type="function">
    <text evidence="7">Catalyzes the tRNA-independent activation of glutamate in presence of ATP and the subsequent transfer of glutamate onto a tRNA(Asp). Glutamate is transferred on the 2-amino-5-(4,5-dihydroxy-2-cyclopenten-1-yl) moiety of the queuosine in the wobble position of the QUC anticodon.</text>
</comment>
<name>A0A7Z6ZRK7_9GAMM</name>